<evidence type="ECO:0000256" key="1">
    <source>
        <dbReference type="SAM" id="MobiDB-lite"/>
    </source>
</evidence>
<gene>
    <name evidence="2" type="ORF">DUNSADRAFT_3775</name>
</gene>
<dbReference type="Proteomes" id="UP000815325">
    <property type="component" value="Unassembled WGS sequence"/>
</dbReference>
<keyword evidence="3" id="KW-1185">Reference proteome</keyword>
<dbReference type="EMBL" id="MU071085">
    <property type="protein sequence ID" value="KAF5826288.1"/>
    <property type="molecule type" value="Genomic_DNA"/>
</dbReference>
<evidence type="ECO:0000313" key="2">
    <source>
        <dbReference type="EMBL" id="KAF5826288.1"/>
    </source>
</evidence>
<comment type="caution">
    <text evidence="2">The sequence shown here is derived from an EMBL/GenBank/DDBJ whole genome shotgun (WGS) entry which is preliminary data.</text>
</comment>
<feature type="region of interest" description="Disordered" evidence="1">
    <location>
        <begin position="1"/>
        <end position="110"/>
    </location>
</feature>
<name>A0ABQ7FV78_DUNSA</name>
<protein>
    <recommendedName>
        <fullName evidence="4">Encoded protein</fullName>
    </recommendedName>
</protein>
<feature type="compositionally biased region" description="Polar residues" evidence="1">
    <location>
        <begin position="86"/>
        <end position="100"/>
    </location>
</feature>
<evidence type="ECO:0000313" key="3">
    <source>
        <dbReference type="Proteomes" id="UP000815325"/>
    </source>
</evidence>
<feature type="compositionally biased region" description="Polar residues" evidence="1">
    <location>
        <begin position="1"/>
        <end position="20"/>
    </location>
</feature>
<reference evidence="2" key="1">
    <citation type="submission" date="2017-08" db="EMBL/GenBank/DDBJ databases">
        <authorList>
            <person name="Polle J.E."/>
            <person name="Barry K."/>
            <person name="Cushman J."/>
            <person name="Schmutz J."/>
            <person name="Tran D."/>
            <person name="Hathwaick L.T."/>
            <person name="Yim W.C."/>
            <person name="Jenkins J."/>
            <person name="Mckie-Krisberg Z.M."/>
            <person name="Prochnik S."/>
            <person name="Lindquist E."/>
            <person name="Dockter R.B."/>
            <person name="Adam C."/>
            <person name="Molina H."/>
            <person name="Bunkerborg J."/>
            <person name="Jin E."/>
            <person name="Buchheim M."/>
            <person name="Magnuson J."/>
        </authorList>
    </citation>
    <scope>NUCLEOTIDE SEQUENCE</scope>
    <source>
        <strain evidence="2">CCAP 19/18</strain>
    </source>
</reference>
<feature type="compositionally biased region" description="Polar residues" evidence="1">
    <location>
        <begin position="42"/>
        <end position="55"/>
    </location>
</feature>
<accession>A0ABQ7FV78</accession>
<organism evidence="2 3">
    <name type="scientific">Dunaliella salina</name>
    <name type="common">Green alga</name>
    <name type="synonym">Protococcus salinus</name>
    <dbReference type="NCBI Taxonomy" id="3046"/>
    <lineage>
        <taxon>Eukaryota</taxon>
        <taxon>Viridiplantae</taxon>
        <taxon>Chlorophyta</taxon>
        <taxon>core chlorophytes</taxon>
        <taxon>Chlorophyceae</taxon>
        <taxon>CS clade</taxon>
        <taxon>Chlamydomonadales</taxon>
        <taxon>Dunaliellaceae</taxon>
        <taxon>Dunaliella</taxon>
    </lineage>
</organism>
<proteinExistence type="predicted"/>
<sequence>MSTHSALSNQTSFFPLSPSNGMDRGPYGMHQGSYMVIGPSQDDLTSQGTPFSQGRSPRPSPGTIMGGRSYSFKAPCQPIMGERPSRSSSLPQGPTQTRACQSVVMGGRLI</sequence>
<evidence type="ECO:0008006" key="4">
    <source>
        <dbReference type="Google" id="ProtNLM"/>
    </source>
</evidence>